<dbReference type="RefSeq" id="WP_146782315.1">
    <property type="nucleotide sequence ID" value="NZ_VOLT01000001.1"/>
</dbReference>
<feature type="transmembrane region" description="Helical" evidence="1">
    <location>
        <begin position="66"/>
        <end position="90"/>
    </location>
</feature>
<proteinExistence type="predicted"/>
<evidence type="ECO:0000313" key="2">
    <source>
        <dbReference type="EMBL" id="TWX71852.1"/>
    </source>
</evidence>
<accession>A0A5C6QT50</accession>
<evidence type="ECO:0000256" key="1">
    <source>
        <dbReference type="SAM" id="Phobius"/>
    </source>
</evidence>
<comment type="caution">
    <text evidence="2">The sequence shown here is derived from an EMBL/GenBank/DDBJ whole genome shotgun (WGS) entry which is preliminary data.</text>
</comment>
<protein>
    <submittedName>
        <fullName evidence="2">Uncharacterized protein</fullName>
    </submittedName>
</protein>
<keyword evidence="3" id="KW-1185">Reference proteome</keyword>
<dbReference type="OrthoDB" id="6228029at2"/>
<organism evidence="2 3">
    <name type="scientific">Colwellia demingiae</name>
    <dbReference type="NCBI Taxonomy" id="89401"/>
    <lineage>
        <taxon>Bacteria</taxon>
        <taxon>Pseudomonadati</taxon>
        <taxon>Pseudomonadota</taxon>
        <taxon>Gammaproteobacteria</taxon>
        <taxon>Alteromonadales</taxon>
        <taxon>Colwelliaceae</taxon>
        <taxon>Colwellia</taxon>
    </lineage>
</organism>
<dbReference type="AlphaFoldDB" id="A0A5C6QT50"/>
<keyword evidence="1" id="KW-0812">Transmembrane</keyword>
<sequence>MESILAFLILFYLVAFAYDKTIDNEIKGNQELANKLTEFKYFHSFQSRPKALSCVLSFKFFGISTALNIVGSVFSLMMYFGLVVGLYLLVQ</sequence>
<gene>
    <name evidence="2" type="ORF">ESZ36_01065</name>
</gene>
<dbReference type="EMBL" id="VOLT01000001">
    <property type="protein sequence ID" value="TWX71852.1"/>
    <property type="molecule type" value="Genomic_DNA"/>
</dbReference>
<keyword evidence="1" id="KW-1133">Transmembrane helix</keyword>
<evidence type="ECO:0000313" key="3">
    <source>
        <dbReference type="Proteomes" id="UP000321822"/>
    </source>
</evidence>
<reference evidence="2 3" key="1">
    <citation type="submission" date="2019-07" db="EMBL/GenBank/DDBJ databases">
        <title>Genomes of sea-ice associated Colwellia species.</title>
        <authorList>
            <person name="Bowman J.P."/>
        </authorList>
    </citation>
    <scope>NUCLEOTIDE SEQUENCE [LARGE SCALE GENOMIC DNA]</scope>
    <source>
        <strain evidence="2 3">ACAM 459</strain>
    </source>
</reference>
<name>A0A5C6QT50_9GAMM</name>
<keyword evidence="1" id="KW-0472">Membrane</keyword>
<dbReference type="Proteomes" id="UP000321822">
    <property type="component" value="Unassembled WGS sequence"/>
</dbReference>